<feature type="transmembrane region" description="Helical" evidence="10">
    <location>
        <begin position="136"/>
        <end position="160"/>
    </location>
</feature>
<name>A0ABY0IR24_9RHOO</name>
<keyword evidence="3" id="KW-1003">Cell membrane</keyword>
<evidence type="ECO:0000256" key="10">
    <source>
        <dbReference type="SAM" id="Phobius"/>
    </source>
</evidence>
<evidence type="ECO:0000256" key="3">
    <source>
        <dbReference type="ARBA" id="ARBA00022475"/>
    </source>
</evidence>
<keyword evidence="8 10" id="KW-0472">Membrane</keyword>
<evidence type="ECO:0000256" key="2">
    <source>
        <dbReference type="ARBA" id="ARBA00022448"/>
    </source>
</evidence>
<dbReference type="PANTHER" id="PTHR11795">
    <property type="entry name" value="BRANCHED-CHAIN AMINO ACID TRANSPORT SYSTEM PERMEASE PROTEIN LIVH"/>
    <property type="match status" value="1"/>
</dbReference>
<evidence type="ECO:0000256" key="6">
    <source>
        <dbReference type="ARBA" id="ARBA00022970"/>
    </source>
</evidence>
<evidence type="ECO:0000313" key="11">
    <source>
        <dbReference type="EMBL" id="RZT89471.1"/>
    </source>
</evidence>
<organism evidence="11 12">
    <name type="scientific">Azospira oryzae</name>
    <dbReference type="NCBI Taxonomy" id="146939"/>
    <lineage>
        <taxon>Bacteria</taxon>
        <taxon>Pseudomonadati</taxon>
        <taxon>Pseudomonadota</taxon>
        <taxon>Betaproteobacteria</taxon>
        <taxon>Rhodocyclales</taxon>
        <taxon>Rhodocyclaceae</taxon>
        <taxon>Azospira</taxon>
    </lineage>
</organism>
<comment type="subcellular location">
    <subcellularLocation>
        <location evidence="1">Cell membrane</location>
        <topology evidence="1">Multi-pass membrane protein</topology>
    </subcellularLocation>
</comment>
<feature type="transmembrane region" description="Helical" evidence="10">
    <location>
        <begin position="57"/>
        <end position="81"/>
    </location>
</feature>
<protein>
    <submittedName>
        <fullName evidence="11">Amino acid/amide ABC transporter membrane protein 1 (HAAT family)</fullName>
    </submittedName>
</protein>
<feature type="transmembrane region" description="Helical" evidence="10">
    <location>
        <begin position="228"/>
        <end position="255"/>
    </location>
</feature>
<feature type="transmembrane region" description="Helical" evidence="10">
    <location>
        <begin position="93"/>
        <end position="116"/>
    </location>
</feature>
<feature type="transmembrane region" description="Helical" evidence="10">
    <location>
        <begin position="267"/>
        <end position="286"/>
    </location>
</feature>
<dbReference type="RefSeq" id="WP_014237127.1">
    <property type="nucleotide sequence ID" value="NZ_SHKM01000001.1"/>
</dbReference>
<feature type="transmembrane region" description="Helical" evidence="10">
    <location>
        <begin position="180"/>
        <end position="208"/>
    </location>
</feature>
<dbReference type="PANTHER" id="PTHR11795:SF371">
    <property type="entry name" value="HIGH-AFFINITY BRANCHED-CHAIN AMINO ACID TRANSPORT SYSTEM PERMEASE PROTEIN LIVH"/>
    <property type="match status" value="1"/>
</dbReference>
<evidence type="ECO:0000256" key="5">
    <source>
        <dbReference type="ARBA" id="ARBA00022692"/>
    </source>
</evidence>
<dbReference type="InterPro" id="IPR052157">
    <property type="entry name" value="BCAA_transport_permease"/>
</dbReference>
<keyword evidence="2" id="KW-0813">Transport</keyword>
<evidence type="ECO:0000256" key="9">
    <source>
        <dbReference type="ARBA" id="ARBA00037998"/>
    </source>
</evidence>
<evidence type="ECO:0000313" key="12">
    <source>
        <dbReference type="Proteomes" id="UP000292136"/>
    </source>
</evidence>
<sequence>MLEQQLLNALTLGSVYALFALGFTLVFGVLAVINLSHGAVFMVGSYAALAMVSHLNAPLWVAMLGAMVVSGTIGLLVDVLVLKPLRARNAPHLIPMIATIGVGIMLTSAAQGLFGAEVLRFPEDVMPAGEFMVGDVHVRALEIAIVAIAFLLMAVLFTILKRTQLGRALRAIAESPKAAYLLGINVEGLFHITSFVAAALGGIAGVLIGLNFNAITPFMGQPMLHKGIAVIILGGMGDIRGALIGGLFLGFAEVISKAYLSSQMGDAVAFGLLFLILLVRPSGLFGRKLERKA</sequence>
<keyword evidence="4" id="KW-0997">Cell inner membrane</keyword>
<dbReference type="InterPro" id="IPR001851">
    <property type="entry name" value="ABC_transp_permease"/>
</dbReference>
<keyword evidence="7 10" id="KW-1133">Transmembrane helix</keyword>
<dbReference type="EMBL" id="SHKM01000001">
    <property type="protein sequence ID" value="RZT89471.1"/>
    <property type="molecule type" value="Genomic_DNA"/>
</dbReference>
<comment type="similarity">
    <text evidence="9">Belongs to the binding-protein-dependent transport system permease family. LivHM subfamily.</text>
</comment>
<evidence type="ECO:0000256" key="8">
    <source>
        <dbReference type="ARBA" id="ARBA00023136"/>
    </source>
</evidence>
<keyword evidence="12" id="KW-1185">Reference proteome</keyword>
<proteinExistence type="inferred from homology"/>
<evidence type="ECO:0000256" key="7">
    <source>
        <dbReference type="ARBA" id="ARBA00022989"/>
    </source>
</evidence>
<dbReference type="Proteomes" id="UP000292136">
    <property type="component" value="Unassembled WGS sequence"/>
</dbReference>
<dbReference type="CDD" id="cd06582">
    <property type="entry name" value="TM_PBP1_LivH_like"/>
    <property type="match status" value="1"/>
</dbReference>
<accession>A0ABY0IR24</accession>
<gene>
    <name evidence="11" type="ORF">EV678_0257</name>
</gene>
<comment type="caution">
    <text evidence="11">The sequence shown here is derived from an EMBL/GenBank/DDBJ whole genome shotgun (WGS) entry which is preliminary data.</text>
</comment>
<evidence type="ECO:0000256" key="4">
    <source>
        <dbReference type="ARBA" id="ARBA00022519"/>
    </source>
</evidence>
<evidence type="ECO:0000256" key="1">
    <source>
        <dbReference type="ARBA" id="ARBA00004651"/>
    </source>
</evidence>
<reference evidence="11 12" key="1">
    <citation type="submission" date="2019-02" db="EMBL/GenBank/DDBJ databases">
        <title>Genomic Encyclopedia of Type Strains, Phase IV (KMG-IV): sequencing the most valuable type-strain genomes for metagenomic binning, comparative biology and taxonomic classification.</title>
        <authorList>
            <person name="Goeker M."/>
        </authorList>
    </citation>
    <scope>NUCLEOTIDE SEQUENCE [LARGE SCALE GENOMIC DNA]</scope>
    <source>
        <strain evidence="11 12">DSM 21223</strain>
    </source>
</reference>
<dbReference type="Pfam" id="PF02653">
    <property type="entry name" value="BPD_transp_2"/>
    <property type="match status" value="1"/>
</dbReference>
<feature type="transmembrane region" description="Helical" evidence="10">
    <location>
        <begin position="12"/>
        <end position="37"/>
    </location>
</feature>
<keyword evidence="5 10" id="KW-0812">Transmembrane</keyword>
<keyword evidence="6" id="KW-0029">Amino-acid transport</keyword>